<dbReference type="Pfam" id="PF00877">
    <property type="entry name" value="NLPC_P60"/>
    <property type="match status" value="1"/>
</dbReference>
<dbReference type="InterPro" id="IPR000064">
    <property type="entry name" value="NLP_P60_dom"/>
</dbReference>
<evidence type="ECO:0000256" key="4">
    <source>
        <dbReference type="ARBA" id="ARBA00022807"/>
    </source>
</evidence>
<dbReference type="RefSeq" id="WP_344616725.1">
    <property type="nucleotide sequence ID" value="NZ_BAAARV010000067.1"/>
</dbReference>
<dbReference type="PROSITE" id="PS51935">
    <property type="entry name" value="NLPC_P60"/>
    <property type="match status" value="1"/>
</dbReference>
<reference evidence="7 8" key="1">
    <citation type="journal article" date="2019" name="Int. J. Syst. Evol. Microbiol.">
        <title>The Global Catalogue of Microorganisms (GCM) 10K type strain sequencing project: providing services to taxonomists for standard genome sequencing and annotation.</title>
        <authorList>
            <consortium name="The Broad Institute Genomics Platform"/>
            <consortium name="The Broad Institute Genome Sequencing Center for Infectious Disease"/>
            <person name="Wu L."/>
            <person name="Ma J."/>
        </authorList>
    </citation>
    <scope>NUCLEOTIDE SEQUENCE [LARGE SCALE GENOMIC DNA]</scope>
    <source>
        <strain evidence="7 8">JCM 3272</strain>
    </source>
</reference>
<keyword evidence="5" id="KW-0732">Signal</keyword>
<dbReference type="InterPro" id="IPR038765">
    <property type="entry name" value="Papain-like_cys_pep_sf"/>
</dbReference>
<comment type="caution">
    <text evidence="7">The sequence shown here is derived from an EMBL/GenBank/DDBJ whole genome shotgun (WGS) entry which is preliminary data.</text>
</comment>
<dbReference type="PANTHER" id="PTHR47359:SF3">
    <property type="entry name" value="NLP_P60 DOMAIN-CONTAINING PROTEIN-RELATED"/>
    <property type="match status" value="1"/>
</dbReference>
<accession>A0ABN3H456</accession>
<keyword evidence="2" id="KW-0645">Protease</keyword>
<evidence type="ECO:0000256" key="3">
    <source>
        <dbReference type="ARBA" id="ARBA00022801"/>
    </source>
</evidence>
<feature type="signal peptide" evidence="5">
    <location>
        <begin position="1"/>
        <end position="37"/>
    </location>
</feature>
<keyword evidence="4" id="KW-0788">Thiol protease</keyword>
<proteinExistence type="inferred from homology"/>
<keyword evidence="3" id="KW-0378">Hydrolase</keyword>
<comment type="similarity">
    <text evidence="1">Belongs to the peptidase C40 family.</text>
</comment>
<dbReference type="InterPro" id="IPR051794">
    <property type="entry name" value="PG_Endopeptidase_C40"/>
</dbReference>
<evidence type="ECO:0000313" key="8">
    <source>
        <dbReference type="Proteomes" id="UP001501444"/>
    </source>
</evidence>
<gene>
    <name evidence="7" type="ORF">GCM10010170_068580</name>
</gene>
<sequence>METHLRWTKRPNRLVRLLVATLGGLSLAIGITGGAHADPTPGEIEKQIDDKWNQIEPVIEQHNQLKIELAANQTKQKQLEAQIAPLRAQVDAAFDKVSAFAVLQYKNGRFSKLDAMLTTGSPDTFIDQMTMLNMVAKDEQDKIKDVLVAKQQYDAQKGPLDELVAKQAEQEAAMAQQETQINADIKNLNDMRIKAYGSSGGTGNLRPVACPFEYTGGPGAKAAQVACSEIGKRYVWATEGPNTFDCSGLTLYAWKQAGYTLRHYTQWQYDDTARVSRANLKAGDLVFFYKDNHHVGLYVGGGWMVHAPNPSQPVQMKKIDSEPISGYGRVA</sequence>
<dbReference type="Gene3D" id="6.10.250.3150">
    <property type="match status" value="1"/>
</dbReference>
<protein>
    <submittedName>
        <fullName evidence="7">C40 family peptidase</fullName>
    </submittedName>
</protein>
<keyword evidence="8" id="KW-1185">Reference proteome</keyword>
<evidence type="ECO:0000256" key="1">
    <source>
        <dbReference type="ARBA" id="ARBA00007074"/>
    </source>
</evidence>
<name>A0ABN3H456_9ACTN</name>
<organism evidence="7 8">
    <name type="scientific">Dactylosporangium salmoneum</name>
    <dbReference type="NCBI Taxonomy" id="53361"/>
    <lineage>
        <taxon>Bacteria</taxon>
        <taxon>Bacillati</taxon>
        <taxon>Actinomycetota</taxon>
        <taxon>Actinomycetes</taxon>
        <taxon>Micromonosporales</taxon>
        <taxon>Micromonosporaceae</taxon>
        <taxon>Dactylosporangium</taxon>
    </lineage>
</organism>
<dbReference type="EMBL" id="BAAARV010000067">
    <property type="protein sequence ID" value="GAA2368609.1"/>
    <property type="molecule type" value="Genomic_DNA"/>
</dbReference>
<dbReference type="PANTHER" id="PTHR47359">
    <property type="entry name" value="PEPTIDOGLYCAN DL-ENDOPEPTIDASE CWLO"/>
    <property type="match status" value="1"/>
</dbReference>
<evidence type="ECO:0000256" key="5">
    <source>
        <dbReference type="SAM" id="SignalP"/>
    </source>
</evidence>
<evidence type="ECO:0000313" key="7">
    <source>
        <dbReference type="EMBL" id="GAA2368609.1"/>
    </source>
</evidence>
<feature type="chain" id="PRO_5046491594" evidence="5">
    <location>
        <begin position="38"/>
        <end position="331"/>
    </location>
</feature>
<dbReference type="Proteomes" id="UP001501444">
    <property type="component" value="Unassembled WGS sequence"/>
</dbReference>
<evidence type="ECO:0000259" key="6">
    <source>
        <dbReference type="PROSITE" id="PS51935"/>
    </source>
</evidence>
<evidence type="ECO:0000256" key="2">
    <source>
        <dbReference type="ARBA" id="ARBA00022670"/>
    </source>
</evidence>
<dbReference type="Gene3D" id="3.90.1720.10">
    <property type="entry name" value="endopeptidase domain like (from Nostoc punctiforme)"/>
    <property type="match status" value="1"/>
</dbReference>
<dbReference type="SUPFAM" id="SSF54001">
    <property type="entry name" value="Cysteine proteinases"/>
    <property type="match status" value="1"/>
</dbReference>
<feature type="domain" description="NlpC/P60" evidence="6">
    <location>
        <begin position="216"/>
        <end position="331"/>
    </location>
</feature>